<sequence length="914" mass="104094">MASGMVRAMSQASTQGLGAEARRLAEDEHRASNWKRWGPYLAERQWGTVREDYSPGGTNWTDFPHEHARSRAYRWGEDGLLGITDRQGRMCFSVALWNEKDPFLKERLFGLTGPQGNHGEDVKEEYFYLDSTPTHSYMKALYKYPQAEFPYERLVQENQRRGRHETEFELADTGIFHERRYFDVFAEYAKEGPDDLLIRLTVANRGPVAARLHVLPTLWFRNTWAWGRTGEGYWAKPRVAAHGEDALAAGQTSLGHYRLHAQAPAGGLPPERLFTGNETNFQRLYGVPNKAPYVKDAFHDAVVRGQRDAVNPAQEGTKAAFHYVLEIPAGGSVVLPLRLFSEAQAPEALFGEAFDQVFAQRIAEADAFYASRFPHALGDEERRVARQACAGLLWTKQFYHYAVKPWLEGDPTAPPPSPARLQGRNREWGHLYNRDIISVPDKWEYPWYAAWDTAFHMVPFARLDPLFAKEQLLLFLREWFMHPNGQIPAYEFEFSDVNPPVHAWACWRVYKLTGAHGKRDRLFLARSFQKLLLNFTWWVNRKDVDGLNLFSGGFLGLDNIGVFDRSKPLPTGGHLHQADGTAWMAFFCTTMLSMALELAQEDPAYEDIASKFFEHFVAIVDAMNHLGGTGLWDEEDGFYYDELKLEGRATPLRVRSMVGLVPLFAAEVLEDRVLDRLPGFARRLRWFLENRSDLAQNTSYMAVCQRTGLGGRRLLAIPSRERLTRVLRRVLDPREFLSDYGIRSLSRMHAEAPFVFHAGREEHRVAYVPGESDSGMFGGNSNWRGPVWFPLNYLLIEALERYHHFYGDEFQVECPTGSGQMMSLAQVARELSSRLCRLFLPDGAGQRPCHGEDARFVEDPDFRELVLFHEYFHGDSGRGLGAAHQTGWTALVVQCLARQSPASKGQELPLTEGG</sequence>
<dbReference type="InterPro" id="IPR004888">
    <property type="entry name" value="Glycoside_hydrolase_63"/>
</dbReference>
<name>A0A1I0L4L1_9BACT</name>
<dbReference type="SUPFAM" id="SSF48208">
    <property type="entry name" value="Six-hairpin glycosidases"/>
    <property type="match status" value="1"/>
</dbReference>
<evidence type="ECO:0000259" key="2">
    <source>
        <dbReference type="Pfam" id="PF22422"/>
    </source>
</evidence>
<dbReference type="Gene3D" id="1.50.10.10">
    <property type="match status" value="2"/>
</dbReference>
<dbReference type="PANTHER" id="PTHR10412">
    <property type="entry name" value="MANNOSYL-OLIGOSACCHARIDE GLUCOSIDASE"/>
    <property type="match status" value="1"/>
</dbReference>
<dbReference type="PANTHER" id="PTHR10412:SF10">
    <property type="entry name" value="GLYCOSYL HYDROLASE FAMILY 63 C-TERMINAL DOMAIN-CONTAINING PROTEIN"/>
    <property type="match status" value="1"/>
</dbReference>
<feature type="domain" description="Mannosylglycerate hydrolase MGH1-like glycoside hydrolase" evidence="2">
    <location>
        <begin position="445"/>
        <end position="668"/>
    </location>
</feature>
<keyword evidence="3" id="KW-0378">Hydrolase</keyword>
<keyword evidence="4" id="KW-1185">Reference proteome</keyword>
<proteinExistence type="predicted"/>
<dbReference type="Pfam" id="PF22422">
    <property type="entry name" value="MGH1-like_GH"/>
    <property type="match status" value="2"/>
</dbReference>
<accession>A0A1I0L4L1</accession>
<dbReference type="Proteomes" id="UP000199181">
    <property type="component" value="Unassembled WGS sequence"/>
</dbReference>
<evidence type="ECO:0000313" key="4">
    <source>
        <dbReference type="Proteomes" id="UP000199181"/>
    </source>
</evidence>
<organism evidence="3 4">
    <name type="scientific">Stigmatella erecta</name>
    <dbReference type="NCBI Taxonomy" id="83460"/>
    <lineage>
        <taxon>Bacteria</taxon>
        <taxon>Pseudomonadati</taxon>
        <taxon>Myxococcota</taxon>
        <taxon>Myxococcia</taxon>
        <taxon>Myxococcales</taxon>
        <taxon>Cystobacterineae</taxon>
        <taxon>Archangiaceae</taxon>
        <taxon>Stigmatella</taxon>
    </lineage>
</organism>
<reference evidence="4" key="1">
    <citation type="submission" date="2016-10" db="EMBL/GenBank/DDBJ databases">
        <authorList>
            <person name="Varghese N."/>
            <person name="Submissions S."/>
        </authorList>
    </citation>
    <scope>NUCLEOTIDE SEQUENCE [LARGE SCALE GENOMIC DNA]</scope>
    <source>
        <strain evidence="4">DSM 16858</strain>
    </source>
</reference>
<gene>
    <name evidence="3" type="ORF">SAMN05443639_11917</name>
</gene>
<dbReference type="InterPro" id="IPR012341">
    <property type="entry name" value="6hp_glycosidase-like_sf"/>
</dbReference>
<dbReference type="InterPro" id="IPR008928">
    <property type="entry name" value="6-hairpin_glycosidase_sf"/>
</dbReference>
<evidence type="ECO:0000313" key="3">
    <source>
        <dbReference type="EMBL" id="SEU34226.1"/>
    </source>
</evidence>
<feature type="region of interest" description="Disordered" evidence="1">
    <location>
        <begin position="1"/>
        <end position="24"/>
    </location>
</feature>
<dbReference type="InterPro" id="IPR054491">
    <property type="entry name" value="MGH1-like_GH"/>
</dbReference>
<dbReference type="EMBL" id="FOIJ01000019">
    <property type="protein sequence ID" value="SEU34226.1"/>
    <property type="molecule type" value="Genomic_DNA"/>
</dbReference>
<dbReference type="GO" id="GO:0004573">
    <property type="term" value="F:Glc3Man9GlcNAc2 oligosaccharide glucosidase activity"/>
    <property type="evidence" value="ECO:0007669"/>
    <property type="project" value="InterPro"/>
</dbReference>
<feature type="domain" description="Mannosylglycerate hydrolase MGH1-like glycoside hydrolase" evidence="2">
    <location>
        <begin position="717"/>
        <end position="886"/>
    </location>
</feature>
<dbReference type="AlphaFoldDB" id="A0A1I0L4L1"/>
<protein>
    <submittedName>
        <fullName evidence="3">Glycosyl hydrolase family 63 C-terminal domain-containing protein</fullName>
    </submittedName>
</protein>
<evidence type="ECO:0000256" key="1">
    <source>
        <dbReference type="SAM" id="MobiDB-lite"/>
    </source>
</evidence>
<dbReference type="GO" id="GO:0009311">
    <property type="term" value="P:oligosaccharide metabolic process"/>
    <property type="evidence" value="ECO:0007669"/>
    <property type="project" value="InterPro"/>
</dbReference>